<organism evidence="1 2">
    <name type="scientific">Canavalia gladiata</name>
    <name type="common">Sword bean</name>
    <name type="synonym">Dolichos gladiatus</name>
    <dbReference type="NCBI Taxonomy" id="3824"/>
    <lineage>
        <taxon>Eukaryota</taxon>
        <taxon>Viridiplantae</taxon>
        <taxon>Streptophyta</taxon>
        <taxon>Embryophyta</taxon>
        <taxon>Tracheophyta</taxon>
        <taxon>Spermatophyta</taxon>
        <taxon>Magnoliopsida</taxon>
        <taxon>eudicotyledons</taxon>
        <taxon>Gunneridae</taxon>
        <taxon>Pentapetalae</taxon>
        <taxon>rosids</taxon>
        <taxon>fabids</taxon>
        <taxon>Fabales</taxon>
        <taxon>Fabaceae</taxon>
        <taxon>Papilionoideae</taxon>
        <taxon>50 kb inversion clade</taxon>
        <taxon>NPAAA clade</taxon>
        <taxon>indigoferoid/millettioid clade</taxon>
        <taxon>Phaseoleae</taxon>
        <taxon>Canavalia</taxon>
    </lineage>
</organism>
<gene>
    <name evidence="1" type="ORF">VNO77_37436</name>
</gene>
<proteinExistence type="predicted"/>
<evidence type="ECO:0000313" key="2">
    <source>
        <dbReference type="Proteomes" id="UP001367508"/>
    </source>
</evidence>
<accession>A0AAN9K8V4</accession>
<keyword evidence="2" id="KW-1185">Reference proteome</keyword>
<dbReference type="EMBL" id="JAYMYQ010000009">
    <property type="protein sequence ID" value="KAK7313065.1"/>
    <property type="molecule type" value="Genomic_DNA"/>
</dbReference>
<dbReference type="AlphaFoldDB" id="A0AAN9K8V4"/>
<name>A0AAN9K8V4_CANGL</name>
<evidence type="ECO:0000313" key="1">
    <source>
        <dbReference type="EMBL" id="KAK7313065.1"/>
    </source>
</evidence>
<dbReference type="Proteomes" id="UP001367508">
    <property type="component" value="Unassembled WGS sequence"/>
</dbReference>
<sequence length="119" mass="13806">MFSFTVYLSLVKVRIADYCVVKRLISKQKNFYEGDQFYSCSSNKIFCNSFLGTSPITILCAFSDISELNGINLRSKQQEMKFLFQCPCCSCFCFMKPKKGKTRVKEVKVEQEAKQEKEE</sequence>
<protein>
    <submittedName>
        <fullName evidence="1">Uncharacterized protein</fullName>
    </submittedName>
</protein>
<reference evidence="1 2" key="1">
    <citation type="submission" date="2024-01" db="EMBL/GenBank/DDBJ databases">
        <title>The genomes of 5 underutilized Papilionoideae crops provide insights into root nodulation and disease resistanc.</title>
        <authorList>
            <person name="Jiang F."/>
        </authorList>
    </citation>
    <scope>NUCLEOTIDE SEQUENCE [LARGE SCALE GENOMIC DNA]</scope>
    <source>
        <strain evidence="1">LVBAO_FW01</strain>
        <tissue evidence="1">Leaves</tissue>
    </source>
</reference>
<comment type="caution">
    <text evidence="1">The sequence shown here is derived from an EMBL/GenBank/DDBJ whole genome shotgun (WGS) entry which is preliminary data.</text>
</comment>